<evidence type="ECO:0000256" key="2">
    <source>
        <dbReference type="ARBA" id="ARBA00010992"/>
    </source>
</evidence>
<comment type="similarity">
    <text evidence="2 7">Belongs to the major facilitator superfamily. Sugar transporter (TC 2.A.1.1) family.</text>
</comment>
<name>R4XDL6_TAPDE</name>
<comment type="caution">
    <text evidence="10">The sequence shown here is derived from an EMBL/GenBank/DDBJ whole genome shotgun (WGS) entry which is preliminary data.</text>
</comment>
<dbReference type="InterPro" id="IPR003663">
    <property type="entry name" value="Sugar/inositol_transpt"/>
</dbReference>
<keyword evidence="6 8" id="KW-0472">Membrane</keyword>
<feature type="transmembrane region" description="Helical" evidence="8">
    <location>
        <begin position="109"/>
        <end position="127"/>
    </location>
</feature>
<evidence type="ECO:0000313" key="11">
    <source>
        <dbReference type="Proteomes" id="UP000013776"/>
    </source>
</evidence>
<dbReference type="Pfam" id="PF00083">
    <property type="entry name" value="Sugar_tr"/>
    <property type="match status" value="1"/>
</dbReference>
<comment type="subcellular location">
    <subcellularLocation>
        <location evidence="1">Membrane</location>
        <topology evidence="1">Multi-pass membrane protein</topology>
    </subcellularLocation>
</comment>
<dbReference type="AlphaFoldDB" id="R4XDL6"/>
<evidence type="ECO:0000256" key="1">
    <source>
        <dbReference type="ARBA" id="ARBA00004141"/>
    </source>
</evidence>
<dbReference type="VEuPathDB" id="FungiDB:TAPDE_004020"/>
<feature type="transmembrane region" description="Helical" evidence="8">
    <location>
        <begin position="83"/>
        <end position="102"/>
    </location>
</feature>
<feature type="transmembrane region" description="Helical" evidence="8">
    <location>
        <begin position="364"/>
        <end position="389"/>
    </location>
</feature>
<dbReference type="Gene3D" id="1.20.1250.20">
    <property type="entry name" value="MFS general substrate transporter like domains"/>
    <property type="match status" value="1"/>
</dbReference>
<dbReference type="InterPro" id="IPR005828">
    <property type="entry name" value="MFS_sugar_transport-like"/>
</dbReference>
<dbReference type="PRINTS" id="PR00171">
    <property type="entry name" value="SUGRTRNSPORT"/>
</dbReference>
<dbReference type="EMBL" id="CAHR02000169">
    <property type="protein sequence ID" value="CCG83696.1"/>
    <property type="molecule type" value="Genomic_DNA"/>
</dbReference>
<keyword evidence="11" id="KW-1185">Reference proteome</keyword>
<dbReference type="InterPro" id="IPR020846">
    <property type="entry name" value="MFS_dom"/>
</dbReference>
<dbReference type="eggNOG" id="KOG0254">
    <property type="taxonomic scope" value="Eukaryota"/>
</dbReference>
<dbReference type="NCBIfam" id="TIGR00879">
    <property type="entry name" value="SP"/>
    <property type="match status" value="1"/>
</dbReference>
<evidence type="ECO:0000256" key="7">
    <source>
        <dbReference type="RuleBase" id="RU003346"/>
    </source>
</evidence>
<dbReference type="InterPro" id="IPR050360">
    <property type="entry name" value="MFS_Sugar_Transporters"/>
</dbReference>
<gene>
    <name evidence="10" type="ORF">TAPDE_004020</name>
</gene>
<evidence type="ECO:0000256" key="3">
    <source>
        <dbReference type="ARBA" id="ARBA00022448"/>
    </source>
</evidence>
<dbReference type="GO" id="GO:0005351">
    <property type="term" value="F:carbohydrate:proton symporter activity"/>
    <property type="evidence" value="ECO:0007669"/>
    <property type="project" value="TreeGrafter"/>
</dbReference>
<proteinExistence type="inferred from homology"/>
<evidence type="ECO:0000256" key="5">
    <source>
        <dbReference type="ARBA" id="ARBA00022989"/>
    </source>
</evidence>
<feature type="transmembrane region" description="Helical" evidence="8">
    <location>
        <begin position="291"/>
        <end position="313"/>
    </location>
</feature>
<dbReference type="PROSITE" id="PS00216">
    <property type="entry name" value="SUGAR_TRANSPORT_1"/>
    <property type="match status" value="1"/>
</dbReference>
<dbReference type="PROSITE" id="PS50850">
    <property type="entry name" value="MFS"/>
    <property type="match status" value="1"/>
</dbReference>
<feature type="domain" description="Major facilitator superfamily (MFS) profile" evidence="9">
    <location>
        <begin position="30"/>
        <end position="500"/>
    </location>
</feature>
<dbReference type="InterPro" id="IPR036259">
    <property type="entry name" value="MFS_trans_sf"/>
</dbReference>
<keyword evidence="4 8" id="KW-0812">Transmembrane</keyword>
<feature type="transmembrane region" description="Helical" evidence="8">
    <location>
        <begin position="200"/>
        <end position="222"/>
    </location>
</feature>
<dbReference type="PANTHER" id="PTHR48022">
    <property type="entry name" value="PLASTIDIC GLUCOSE TRANSPORTER 4"/>
    <property type="match status" value="1"/>
</dbReference>
<feature type="transmembrane region" description="Helical" evidence="8">
    <location>
        <begin position="401"/>
        <end position="420"/>
    </location>
</feature>
<evidence type="ECO:0000256" key="8">
    <source>
        <dbReference type="SAM" id="Phobius"/>
    </source>
</evidence>
<dbReference type="STRING" id="1097556.R4XDL6"/>
<dbReference type="PROSITE" id="PS00217">
    <property type="entry name" value="SUGAR_TRANSPORT_2"/>
    <property type="match status" value="1"/>
</dbReference>
<feature type="transmembrane region" description="Helical" evidence="8">
    <location>
        <begin position="333"/>
        <end position="355"/>
    </location>
</feature>
<dbReference type="GO" id="GO:0005886">
    <property type="term" value="C:plasma membrane"/>
    <property type="evidence" value="ECO:0007669"/>
    <property type="project" value="UniProtKB-ARBA"/>
</dbReference>
<evidence type="ECO:0000256" key="4">
    <source>
        <dbReference type="ARBA" id="ARBA00022692"/>
    </source>
</evidence>
<accession>R4XDL6</accession>
<feature type="transmembrane region" description="Helical" evidence="8">
    <location>
        <begin position="471"/>
        <end position="496"/>
    </location>
</feature>
<keyword evidence="3 7" id="KW-0813">Transport</keyword>
<evidence type="ECO:0000256" key="6">
    <source>
        <dbReference type="ARBA" id="ARBA00023136"/>
    </source>
</evidence>
<feature type="transmembrane region" description="Helical" evidence="8">
    <location>
        <begin position="169"/>
        <end position="188"/>
    </location>
</feature>
<feature type="transmembrane region" description="Helical" evidence="8">
    <location>
        <begin position="21"/>
        <end position="43"/>
    </location>
</feature>
<evidence type="ECO:0000313" key="10">
    <source>
        <dbReference type="EMBL" id="CCG83696.1"/>
    </source>
</evidence>
<evidence type="ECO:0000259" key="9">
    <source>
        <dbReference type="PROSITE" id="PS50850"/>
    </source>
</evidence>
<keyword evidence="5 8" id="KW-1133">Transmembrane helix</keyword>
<feature type="transmembrane region" description="Helical" evidence="8">
    <location>
        <begin position="139"/>
        <end position="157"/>
    </location>
</feature>
<dbReference type="PANTHER" id="PTHR48022:SF8">
    <property type="entry name" value="MAJOR FACILITATOR SUPERFAMILY (MFS) PROFILE DOMAIN-CONTAINING PROTEIN-RELATED"/>
    <property type="match status" value="1"/>
</dbReference>
<reference evidence="10 11" key="1">
    <citation type="journal article" date="2013" name="MBio">
        <title>Genome sequencing of the plant pathogen Taphrina deformans, the causal agent of peach leaf curl.</title>
        <authorList>
            <person name="Cisse O.H."/>
            <person name="Almeida J.M.G.C.F."/>
            <person name="Fonseca A."/>
            <person name="Kumar A.A."/>
            <person name="Salojaervi J."/>
            <person name="Overmyer K."/>
            <person name="Hauser P.M."/>
            <person name="Pagni M."/>
        </authorList>
    </citation>
    <scope>NUCLEOTIDE SEQUENCE [LARGE SCALE GENOMIC DNA]</scope>
    <source>
        <strain evidence="11">PYCC 5710 / ATCC 11124 / CBS 356.35 / IMI 108563 / JCM 9778 / NBRC 8474</strain>
    </source>
</reference>
<protein>
    <recommendedName>
        <fullName evidence="9">Major facilitator superfamily (MFS) profile domain-containing protein</fullName>
    </recommendedName>
</protein>
<dbReference type="OrthoDB" id="5296287at2759"/>
<dbReference type="Proteomes" id="UP000013776">
    <property type="component" value="Unassembled WGS sequence"/>
</dbReference>
<sequence length="571" mass="62015">MGKSTSIFQRLGKGGEELPAQIFNLNLLIGVTIFGILGAARGFDEGNVSGMLAAPDFQKTFGLVKGTKLRTRAEAIAAETGNISAMVQLFSIVGGLGAFVINDRIGRVWSLRALCVVWIVGVVLQMTSHQLGQLYGGRAIAGLGIGATTVVGPVYLVEIAPRSIRGLCSGIFAGFVYIGIMLSYFATWGSSLHQTGRVRWVIPLSLQVMFAGMALLFSVFAIESPRYYMLKGKSDLAMKSLVRLRKLPSDHPFVAAEMRSIEDGLERERQAVAGKSMVARSLELFSSGANLYRLIGVGVMVQLLGQWSGANSITIYAPQYFALLGVKGQNEKLFATAVFGVVKFVASIICSFFLIDRIGRKRSLYLGVGIQFISMLYIAIFLAAAPSVAEGAKITSSMVKHAASGGVVMIYFNGFGWALGWNSVQYLLGTEIWPLHLRSLGSSIIMAIHFANQYGNSKSVPEMLLTRAQGGLSAAGTMFLFAAVCFLGLVYIYWFLPEASGHSLESLDLLFNMKWYKIGRYSSTLASKDLGAQNHTVVHEDDRLSVFDEKDQEKNGGVVMVEDSERSIRSR</sequence>
<dbReference type="InterPro" id="IPR005829">
    <property type="entry name" value="Sugar_transporter_CS"/>
</dbReference>
<organism evidence="10 11">
    <name type="scientific">Taphrina deformans (strain PYCC 5710 / ATCC 11124 / CBS 356.35 / IMI 108563 / JCM 9778 / NBRC 8474)</name>
    <name type="common">Peach leaf curl fungus</name>
    <name type="synonym">Lalaria deformans</name>
    <dbReference type="NCBI Taxonomy" id="1097556"/>
    <lineage>
        <taxon>Eukaryota</taxon>
        <taxon>Fungi</taxon>
        <taxon>Dikarya</taxon>
        <taxon>Ascomycota</taxon>
        <taxon>Taphrinomycotina</taxon>
        <taxon>Taphrinomycetes</taxon>
        <taxon>Taphrinales</taxon>
        <taxon>Taphrinaceae</taxon>
        <taxon>Taphrina</taxon>
    </lineage>
</organism>
<dbReference type="SUPFAM" id="SSF103473">
    <property type="entry name" value="MFS general substrate transporter"/>
    <property type="match status" value="1"/>
</dbReference>